<dbReference type="InterPro" id="IPR035668">
    <property type="entry name" value="Amicyanin"/>
</dbReference>
<evidence type="ECO:0000259" key="2">
    <source>
        <dbReference type="Pfam" id="PF13473"/>
    </source>
</evidence>
<reference evidence="3 4" key="1">
    <citation type="submission" date="2018-04" db="EMBL/GenBank/DDBJ databases">
        <title>Genomic Encyclopedia of Type Strains, Phase IV (KMG-IV): sequencing the most valuable type-strain genomes for metagenomic binning, comparative biology and taxonomic classification.</title>
        <authorList>
            <person name="Goeker M."/>
        </authorList>
    </citation>
    <scope>NUCLEOTIDE SEQUENCE [LARGE SCALE GENOMIC DNA]</scope>
    <source>
        <strain evidence="3 4">DSM 7138</strain>
    </source>
</reference>
<dbReference type="RefSeq" id="WP_245414362.1">
    <property type="nucleotide sequence ID" value="NZ_JBHEEX010000007.1"/>
</dbReference>
<proteinExistence type="predicted"/>
<feature type="chain" id="PRO_5015629478" evidence="1">
    <location>
        <begin position="39"/>
        <end position="120"/>
    </location>
</feature>
<evidence type="ECO:0000256" key="1">
    <source>
        <dbReference type="SAM" id="SignalP"/>
    </source>
</evidence>
<dbReference type="Gene3D" id="2.60.40.420">
    <property type="entry name" value="Cupredoxins - blue copper proteins"/>
    <property type="match status" value="1"/>
</dbReference>
<dbReference type="InterPro" id="IPR008972">
    <property type="entry name" value="Cupredoxin"/>
</dbReference>
<dbReference type="AlphaFoldDB" id="A0A2T5B8G7"/>
<dbReference type="InterPro" id="IPR052721">
    <property type="entry name" value="ET_Amicyanin"/>
</dbReference>
<dbReference type="Proteomes" id="UP000241247">
    <property type="component" value="Unassembled WGS sequence"/>
</dbReference>
<dbReference type="PANTHER" id="PTHR36507">
    <property type="entry name" value="BLL1555 PROTEIN"/>
    <property type="match status" value="1"/>
</dbReference>
<name>A0A2T5B8G7_MYCDI</name>
<keyword evidence="4" id="KW-1185">Reference proteome</keyword>
<dbReference type="PANTHER" id="PTHR36507:SF1">
    <property type="entry name" value="BLL1555 PROTEIN"/>
    <property type="match status" value="1"/>
</dbReference>
<comment type="caution">
    <text evidence="3">The sequence shown here is derived from an EMBL/GenBank/DDBJ whole genome shotgun (WGS) entry which is preliminary data.</text>
</comment>
<dbReference type="EMBL" id="PZZZ01000004">
    <property type="protein sequence ID" value="PTM95282.1"/>
    <property type="molecule type" value="Genomic_DNA"/>
</dbReference>
<feature type="domain" description="EfeO-type cupredoxin-like" evidence="2">
    <location>
        <begin position="26"/>
        <end position="119"/>
    </location>
</feature>
<dbReference type="InterPro" id="IPR028096">
    <property type="entry name" value="EfeO_Cupredoxin"/>
</dbReference>
<evidence type="ECO:0000313" key="4">
    <source>
        <dbReference type="Proteomes" id="UP000241247"/>
    </source>
</evidence>
<dbReference type="Pfam" id="PF13473">
    <property type="entry name" value="Cupredoxin_1"/>
    <property type="match status" value="1"/>
</dbReference>
<evidence type="ECO:0000313" key="3">
    <source>
        <dbReference type="EMBL" id="PTM95282.1"/>
    </source>
</evidence>
<accession>A0A2T5B8G7</accession>
<keyword evidence="1" id="KW-0732">Signal</keyword>
<dbReference type="CDD" id="cd13921">
    <property type="entry name" value="Amicyanin"/>
    <property type="match status" value="1"/>
</dbReference>
<sequence>MNKQPSKIIPGMLQKALRMGLGTTLIALLALPIAPAGATETQVTISNFTFKPQALTISRGDTVRFVNSDDMVHTIVAGDGSFRSGALDTDDSFVWTFSQPGTIAYFCGLHPFMKGSIVVK</sequence>
<dbReference type="SUPFAM" id="SSF49503">
    <property type="entry name" value="Cupredoxins"/>
    <property type="match status" value="1"/>
</dbReference>
<protein>
    <submittedName>
        <fullName evidence="3">Plastocyanin</fullName>
    </submittedName>
</protein>
<gene>
    <name evidence="3" type="ORF">C7449_104359</name>
</gene>
<feature type="signal peptide" evidence="1">
    <location>
        <begin position="1"/>
        <end position="38"/>
    </location>
</feature>
<organism evidence="3 4">
    <name type="scientific">Mycoplana dimorpha</name>
    <dbReference type="NCBI Taxonomy" id="28320"/>
    <lineage>
        <taxon>Bacteria</taxon>
        <taxon>Pseudomonadati</taxon>
        <taxon>Pseudomonadota</taxon>
        <taxon>Alphaproteobacteria</taxon>
        <taxon>Hyphomicrobiales</taxon>
        <taxon>Rhizobiaceae</taxon>
        <taxon>Mycoplana</taxon>
    </lineage>
</organism>